<evidence type="ECO:0000256" key="3">
    <source>
        <dbReference type="ARBA" id="ARBA00022729"/>
    </source>
</evidence>
<dbReference type="SMART" id="SM00062">
    <property type="entry name" value="PBPb"/>
    <property type="match status" value="1"/>
</dbReference>
<evidence type="ECO:0000313" key="6">
    <source>
        <dbReference type="EMBL" id="MFC3110754.1"/>
    </source>
</evidence>
<gene>
    <name evidence="6" type="ORF">ACFOFO_22845</name>
</gene>
<feature type="domain" description="Solute-binding protein family 3/N-terminal" evidence="5">
    <location>
        <begin position="8"/>
        <end position="244"/>
    </location>
</feature>
<dbReference type="InterPro" id="IPR001638">
    <property type="entry name" value="Solute-binding_3/MltF_N"/>
</dbReference>
<protein>
    <submittedName>
        <fullName evidence="6">Substrate-binding periplasmic protein</fullName>
    </submittedName>
</protein>
<keyword evidence="3" id="KW-0732">Signal</keyword>
<keyword evidence="7" id="KW-1185">Reference proteome</keyword>
<proteinExistence type="inferred from homology"/>
<reference evidence="7" key="1">
    <citation type="journal article" date="2019" name="Int. J. Syst. Evol. Microbiol.">
        <title>The Global Catalogue of Microorganisms (GCM) 10K type strain sequencing project: providing services to taxonomists for standard genome sequencing and annotation.</title>
        <authorList>
            <consortium name="The Broad Institute Genomics Platform"/>
            <consortium name="The Broad Institute Genome Sequencing Center for Infectious Disease"/>
            <person name="Wu L."/>
            <person name="Ma J."/>
        </authorList>
    </citation>
    <scope>NUCLEOTIDE SEQUENCE [LARGE SCALE GENOMIC DNA]</scope>
    <source>
        <strain evidence="7">KCTC 42986</strain>
    </source>
</reference>
<name>A0ABV7F6M5_9BURK</name>
<evidence type="ECO:0000256" key="4">
    <source>
        <dbReference type="RuleBase" id="RU003744"/>
    </source>
</evidence>
<evidence type="ECO:0000259" key="5">
    <source>
        <dbReference type="SMART" id="SM00062"/>
    </source>
</evidence>
<evidence type="ECO:0000313" key="7">
    <source>
        <dbReference type="Proteomes" id="UP001595530"/>
    </source>
</evidence>
<dbReference type="InterPro" id="IPR018313">
    <property type="entry name" value="SBP_3_CS"/>
</dbReference>
<organism evidence="6 7">
    <name type="scientific">Undibacterium arcticum</name>
    <dbReference type="NCBI Taxonomy" id="1762892"/>
    <lineage>
        <taxon>Bacteria</taxon>
        <taxon>Pseudomonadati</taxon>
        <taxon>Pseudomonadota</taxon>
        <taxon>Betaproteobacteria</taxon>
        <taxon>Burkholderiales</taxon>
        <taxon>Oxalobacteraceae</taxon>
        <taxon>Undibacterium</taxon>
    </lineage>
</organism>
<evidence type="ECO:0000256" key="2">
    <source>
        <dbReference type="ARBA" id="ARBA00010333"/>
    </source>
</evidence>
<evidence type="ECO:0000256" key="1">
    <source>
        <dbReference type="ARBA" id="ARBA00004196"/>
    </source>
</evidence>
<sequence>MKIKQSGVLKVAVYKDFAPFSANDGGIDIDLAAALAKKIGLQLSLLPFPAGDDVGDDLRNMVWKGHYLGYGPADVLLHVPVDQRLMQQNDKVEIFAPYHRETVRLVRDTRKVPRFDNLDSIAGKNIGVEKVSIAAVLLLGAEDGKFRENVKIYSTATEALEKLKAGELDGVVANRSEIESVLRKDPNYQMSEVVFPRLPRKGWVVGMAVKKDATELAKLLQDATNDLVSSGEMAKIFARHGVEVVAP</sequence>
<comment type="similarity">
    <text evidence="2 4">Belongs to the bacterial solute-binding protein 3 family.</text>
</comment>
<dbReference type="Proteomes" id="UP001595530">
    <property type="component" value="Unassembled WGS sequence"/>
</dbReference>
<dbReference type="Gene3D" id="3.40.190.10">
    <property type="entry name" value="Periplasmic binding protein-like II"/>
    <property type="match status" value="3"/>
</dbReference>
<dbReference type="SUPFAM" id="SSF53850">
    <property type="entry name" value="Periplasmic binding protein-like II"/>
    <property type="match status" value="1"/>
</dbReference>
<dbReference type="PROSITE" id="PS01039">
    <property type="entry name" value="SBP_BACTERIAL_3"/>
    <property type="match status" value="1"/>
</dbReference>
<comment type="subcellular location">
    <subcellularLocation>
        <location evidence="1">Cell envelope</location>
    </subcellularLocation>
</comment>
<comment type="caution">
    <text evidence="6">The sequence shown here is derived from an EMBL/GenBank/DDBJ whole genome shotgun (WGS) entry which is preliminary data.</text>
</comment>
<accession>A0ABV7F6M5</accession>
<dbReference type="RefSeq" id="WP_390327634.1">
    <property type="nucleotide sequence ID" value="NZ_JBHRTP010000088.1"/>
</dbReference>
<dbReference type="PANTHER" id="PTHR35936">
    <property type="entry name" value="MEMBRANE-BOUND LYTIC MUREIN TRANSGLYCOSYLASE F"/>
    <property type="match status" value="1"/>
</dbReference>
<dbReference type="EMBL" id="JBHRTP010000088">
    <property type="protein sequence ID" value="MFC3110754.1"/>
    <property type="molecule type" value="Genomic_DNA"/>
</dbReference>